<protein>
    <submittedName>
        <fullName evidence="2">UPF0716 protein FxsA</fullName>
    </submittedName>
</protein>
<evidence type="ECO:0000313" key="3">
    <source>
        <dbReference type="Proteomes" id="UP000192674"/>
    </source>
</evidence>
<feature type="transmembrane region" description="Helical" evidence="1">
    <location>
        <begin position="25"/>
        <end position="45"/>
    </location>
</feature>
<organism evidence="2 3">
    <name type="scientific">Kibdelosporangium aridum</name>
    <dbReference type="NCBI Taxonomy" id="2030"/>
    <lineage>
        <taxon>Bacteria</taxon>
        <taxon>Bacillati</taxon>
        <taxon>Actinomycetota</taxon>
        <taxon>Actinomycetes</taxon>
        <taxon>Pseudonocardiales</taxon>
        <taxon>Pseudonocardiaceae</taxon>
        <taxon>Kibdelosporangium</taxon>
    </lineage>
</organism>
<proteinExistence type="predicted"/>
<dbReference type="PANTHER" id="PTHR35335:SF1">
    <property type="entry name" value="UPF0716 PROTEIN FXSA"/>
    <property type="match status" value="1"/>
</dbReference>
<sequence length="137" mass="14571">MPVLILLLLAMAVELTVLVLIGSAIGVLPTILLVVVATVIGVVLLRREGMRALTAFQAKVRSGQQPQGEMLDGVLIAVAGILVVLPGFVSDVLAIALLFPPTRALIRGRVLKRAEARARRYREGGGQIFIVDARPSD</sequence>
<dbReference type="AlphaFoldDB" id="A0A1W2F9Y7"/>
<dbReference type="NCBIfam" id="NF008528">
    <property type="entry name" value="PRK11463.1-2"/>
    <property type="match status" value="1"/>
</dbReference>
<dbReference type="RefSeq" id="WP_051897101.1">
    <property type="nucleotide sequence ID" value="NZ_FWXV01000005.1"/>
</dbReference>
<name>A0A1W2F9Y7_KIBAR</name>
<dbReference type="Proteomes" id="UP000192674">
    <property type="component" value="Unassembled WGS sequence"/>
</dbReference>
<dbReference type="PANTHER" id="PTHR35335">
    <property type="entry name" value="UPF0716 PROTEIN FXSA"/>
    <property type="match status" value="1"/>
</dbReference>
<gene>
    <name evidence="2" type="ORF">SAMN05661093_05815</name>
</gene>
<keyword evidence="1" id="KW-0812">Transmembrane</keyword>
<feature type="transmembrane region" description="Helical" evidence="1">
    <location>
        <begin position="74"/>
        <end position="99"/>
    </location>
</feature>
<dbReference type="InterPro" id="IPR007313">
    <property type="entry name" value="FxsA"/>
</dbReference>
<dbReference type="GO" id="GO:0016020">
    <property type="term" value="C:membrane"/>
    <property type="evidence" value="ECO:0007669"/>
    <property type="project" value="InterPro"/>
</dbReference>
<evidence type="ECO:0000313" key="2">
    <source>
        <dbReference type="EMBL" id="SMD18532.1"/>
    </source>
</evidence>
<dbReference type="EMBL" id="FWXV01000005">
    <property type="protein sequence ID" value="SMD18532.1"/>
    <property type="molecule type" value="Genomic_DNA"/>
</dbReference>
<accession>A0A1W2F9Y7</accession>
<keyword evidence="3" id="KW-1185">Reference proteome</keyword>
<keyword evidence="1" id="KW-0472">Membrane</keyword>
<reference evidence="2 3" key="1">
    <citation type="submission" date="2017-04" db="EMBL/GenBank/DDBJ databases">
        <authorList>
            <person name="Afonso C.L."/>
            <person name="Miller P.J."/>
            <person name="Scott M.A."/>
            <person name="Spackman E."/>
            <person name="Goraichik I."/>
            <person name="Dimitrov K.M."/>
            <person name="Suarez D.L."/>
            <person name="Swayne D.E."/>
        </authorList>
    </citation>
    <scope>NUCLEOTIDE SEQUENCE [LARGE SCALE GENOMIC DNA]</scope>
    <source>
        <strain evidence="2 3">DSM 43828</strain>
    </source>
</reference>
<keyword evidence="1" id="KW-1133">Transmembrane helix</keyword>
<dbReference type="Pfam" id="PF04186">
    <property type="entry name" value="FxsA"/>
    <property type="match status" value="1"/>
</dbReference>
<evidence type="ECO:0000256" key="1">
    <source>
        <dbReference type="SAM" id="Phobius"/>
    </source>
</evidence>